<gene>
    <name evidence="2" type="ORF">BB347_08105</name>
    <name evidence="3" type="ORF">SAMN05421809_1337</name>
</gene>
<proteinExistence type="predicted"/>
<dbReference type="OrthoDB" id="188378at2157"/>
<accession>A0A1N7BSM2</accession>
<feature type="region of interest" description="Disordered" evidence="1">
    <location>
        <begin position="73"/>
        <end position="133"/>
    </location>
</feature>
<name>A0A1N7BSM2_9EURY</name>
<evidence type="ECO:0000313" key="3">
    <source>
        <dbReference type="EMBL" id="SIR54302.1"/>
    </source>
</evidence>
<dbReference type="AlphaFoldDB" id="A0A1N7BSM2"/>
<feature type="compositionally biased region" description="Basic and acidic residues" evidence="1">
    <location>
        <begin position="93"/>
        <end position="108"/>
    </location>
</feature>
<dbReference type="GeneID" id="30955898"/>
<sequence length="133" mass="14715">MQNDETPTPITADERIEPPSLTDDYAVMLESLESQSIVLFEAVMTDPTLESDARRTAKRHCREVRAELECIRRSLPETATDDGRNVSPGPPNENRESAGVRPKSDDRLAGVTTVSDPMEALHEAANRRRNGQG</sequence>
<reference evidence="2 5" key="1">
    <citation type="submission" date="2017-01" db="EMBL/GenBank/DDBJ databases">
        <title>Complete genome sequence of Haloterrigena daqingensis type strain (JX313T).</title>
        <authorList>
            <person name="Shuang W."/>
        </authorList>
    </citation>
    <scope>NUCLEOTIDE SEQUENCE [LARGE SCALE GENOMIC DNA]</scope>
    <source>
        <strain evidence="2 5">JX313</strain>
    </source>
</reference>
<dbReference type="Proteomes" id="UP000185687">
    <property type="component" value="Unassembled WGS sequence"/>
</dbReference>
<evidence type="ECO:0000256" key="1">
    <source>
        <dbReference type="SAM" id="MobiDB-lite"/>
    </source>
</evidence>
<organism evidence="3 4">
    <name type="scientific">Natronorubrum daqingense</name>
    <dbReference type="NCBI Taxonomy" id="588898"/>
    <lineage>
        <taxon>Archaea</taxon>
        <taxon>Methanobacteriati</taxon>
        <taxon>Methanobacteriota</taxon>
        <taxon>Stenosarchaea group</taxon>
        <taxon>Halobacteria</taxon>
        <taxon>Halobacteriales</taxon>
        <taxon>Natrialbaceae</taxon>
        <taxon>Natronorubrum</taxon>
    </lineage>
</organism>
<dbReference type="EMBL" id="FTNP01000002">
    <property type="protein sequence ID" value="SIR54302.1"/>
    <property type="molecule type" value="Genomic_DNA"/>
</dbReference>
<reference evidence="3 4" key="2">
    <citation type="submission" date="2017-01" db="EMBL/GenBank/DDBJ databases">
        <authorList>
            <person name="Mah S.A."/>
            <person name="Swanson W.J."/>
            <person name="Moy G.W."/>
            <person name="Vacquier V.D."/>
        </authorList>
    </citation>
    <scope>NUCLEOTIDE SEQUENCE [LARGE SCALE GENOMIC DNA]</scope>
    <source>
        <strain evidence="3 4">CGMCC 1.8909</strain>
    </source>
</reference>
<protein>
    <submittedName>
        <fullName evidence="3">Uncharacterized protein</fullName>
    </submittedName>
</protein>
<dbReference type="RefSeq" id="WP_076580398.1">
    <property type="nucleotide sequence ID" value="NZ_CP019327.1"/>
</dbReference>
<dbReference type="EMBL" id="CP019327">
    <property type="protein sequence ID" value="APX96583.1"/>
    <property type="molecule type" value="Genomic_DNA"/>
</dbReference>
<evidence type="ECO:0000313" key="4">
    <source>
        <dbReference type="Proteomes" id="UP000185687"/>
    </source>
</evidence>
<evidence type="ECO:0000313" key="5">
    <source>
        <dbReference type="Proteomes" id="UP000187321"/>
    </source>
</evidence>
<dbReference type="KEGG" id="hda:BB347_08105"/>
<keyword evidence="4" id="KW-1185">Reference proteome</keyword>
<evidence type="ECO:0000313" key="2">
    <source>
        <dbReference type="EMBL" id="APX96583.1"/>
    </source>
</evidence>
<dbReference type="Proteomes" id="UP000187321">
    <property type="component" value="Chromosome"/>
</dbReference>